<reference evidence="8 9" key="1">
    <citation type="submission" date="2014-10" db="EMBL/GenBank/DDBJ databases">
        <title>Genome sequence of Clostridium aceticum DSM 1496.</title>
        <authorList>
            <person name="Poehlein A."/>
            <person name="Schiel-Bengelsdorf B."/>
            <person name="Gottschalk G."/>
            <person name="Duerre P."/>
            <person name="Daniel R."/>
        </authorList>
    </citation>
    <scope>NUCLEOTIDE SEQUENCE [LARGE SCALE GENOMIC DNA]</scope>
    <source>
        <strain evidence="8 9">DSM 1496</strain>
    </source>
</reference>
<protein>
    <recommendedName>
        <fullName evidence="7">Cobyrinate a,c-diamide synthase</fullName>
        <ecNumber evidence="7">6.3.5.11</ecNumber>
    </recommendedName>
    <alternativeName>
        <fullName evidence="7">Cobyrinic acid a,c-diamide synthetase</fullName>
    </alternativeName>
</protein>
<comment type="catalytic activity">
    <reaction evidence="7">
        <text>cob(II)yrinate + 2 L-glutamine + 2 ATP + 2 H2O = cob(II)yrinate a,c diamide + 2 L-glutamate + 2 ADP + 2 phosphate + 2 H(+)</text>
        <dbReference type="Rhea" id="RHEA:26289"/>
        <dbReference type="ChEBI" id="CHEBI:15377"/>
        <dbReference type="ChEBI" id="CHEBI:15378"/>
        <dbReference type="ChEBI" id="CHEBI:29985"/>
        <dbReference type="ChEBI" id="CHEBI:30616"/>
        <dbReference type="ChEBI" id="CHEBI:43474"/>
        <dbReference type="ChEBI" id="CHEBI:58359"/>
        <dbReference type="ChEBI" id="CHEBI:58537"/>
        <dbReference type="ChEBI" id="CHEBI:58894"/>
        <dbReference type="ChEBI" id="CHEBI:456216"/>
        <dbReference type="EC" id="6.3.5.11"/>
    </reaction>
</comment>
<dbReference type="InterPro" id="IPR002586">
    <property type="entry name" value="CobQ/CobB/MinD/ParA_Nub-bd_dom"/>
</dbReference>
<dbReference type="Pfam" id="PF07685">
    <property type="entry name" value="GATase_3"/>
    <property type="match status" value="1"/>
</dbReference>
<dbReference type="PANTHER" id="PTHR43873">
    <property type="entry name" value="COBYRINATE A,C-DIAMIDE SYNTHASE"/>
    <property type="match status" value="1"/>
</dbReference>
<keyword evidence="6 7" id="KW-0315">Glutamine amidotransferase</keyword>
<sequence>MKTFSGFLLAGTQSGVGKTTISTGIMGALKKRGLSVKPFKVGPDYIDPQFHHYVTGNPSRNLDGYMLEEETLKALFYKNLAATDIAVVEGVMGLYDGRGIEKDQGSSAHIAKILNLPVILVINGSGMSSSAAAMVLGYKMYDRDVDIKGIIINNVSGEKHYSILKEVIERDTDTKCIGYLNKNVNIELKSRHLGLIPCGEVPELQKKVDEVVEMVEETIDIEALLGLATPMEAVKAPEKNLDKNLTIAYPYDDAFNFYYQDNLDLLRELGCNLVSFSPLKDRYLPEKIHGIYMGGGFPEVFAKELEDNHSIRQAIYKKAQEGLPIYAECGGFMYLSKGIQTFEGSYHEMVGIFDTAAEMTKRLQRFGYCEVTTREDSKFFKNSFTIKAHEFHRAVVKGEEDHYIYDVKKTKDNKVIDRWNCGQEKYNCIGAFPHIHFYSNPCFVESFIERCQVYKKMME</sequence>
<comment type="domain">
    <text evidence="7">Comprises of two domains. The C-terminal domain contains the binding site for glutamine and catalyzes the hydrolysis of this substrate to glutamate and ammonia. The N-terminal domain is anticipated to bind ATP and cobyrinate and catalyzes the ultimate synthesis of the diamide product. The ammonia produced via the glutaminase domain is probably translocated to the adjacent domain via a molecular tunnel, where it reacts with an activated intermediate.</text>
</comment>
<comment type="cofactor">
    <cofactor evidence="1 7">
        <name>Mg(2+)</name>
        <dbReference type="ChEBI" id="CHEBI:18420"/>
    </cofactor>
</comment>
<accession>A0A0D8IAS0</accession>
<evidence type="ECO:0000256" key="3">
    <source>
        <dbReference type="ARBA" id="ARBA00022741"/>
    </source>
</evidence>
<dbReference type="Pfam" id="PF01656">
    <property type="entry name" value="CbiA"/>
    <property type="match status" value="1"/>
</dbReference>
<keyword evidence="2 7" id="KW-0436">Ligase</keyword>
<dbReference type="UniPathway" id="UPA00148">
    <property type="reaction ID" value="UER00231"/>
</dbReference>
<comment type="similarity">
    <text evidence="7">Belongs to the CobB/CbiA family.</text>
</comment>
<dbReference type="InterPro" id="IPR027417">
    <property type="entry name" value="P-loop_NTPase"/>
</dbReference>
<dbReference type="InterPro" id="IPR004484">
    <property type="entry name" value="CbiA/CobB_synth"/>
</dbReference>
<dbReference type="NCBIfam" id="TIGR00379">
    <property type="entry name" value="cobB"/>
    <property type="match status" value="1"/>
</dbReference>
<dbReference type="GO" id="GO:0009236">
    <property type="term" value="P:cobalamin biosynthetic process"/>
    <property type="evidence" value="ECO:0007669"/>
    <property type="project" value="UniProtKB-UniRule"/>
</dbReference>
<dbReference type="Proteomes" id="UP000035704">
    <property type="component" value="Chromosome"/>
</dbReference>
<evidence type="ECO:0000256" key="2">
    <source>
        <dbReference type="ARBA" id="ARBA00022598"/>
    </source>
</evidence>
<keyword evidence="5 7" id="KW-0460">Magnesium</keyword>
<gene>
    <name evidence="8" type="primary">cobB</name>
    <name evidence="7" type="synonym">cbiA</name>
    <name evidence="8" type="ORF">CACET_c00530</name>
</gene>
<evidence type="ECO:0000256" key="5">
    <source>
        <dbReference type="ARBA" id="ARBA00022842"/>
    </source>
</evidence>
<keyword evidence="9" id="KW-1185">Reference proteome</keyword>
<feature type="site" description="Increases nucleophilicity of active site Cys" evidence="7">
    <location>
        <position position="434"/>
    </location>
</feature>
<dbReference type="HAMAP" id="MF_00027">
    <property type="entry name" value="CobB_CbiA"/>
    <property type="match status" value="1"/>
</dbReference>
<evidence type="ECO:0000256" key="1">
    <source>
        <dbReference type="ARBA" id="ARBA00001946"/>
    </source>
</evidence>
<dbReference type="SUPFAM" id="SSF52317">
    <property type="entry name" value="Class I glutamine amidotransferase-like"/>
    <property type="match status" value="1"/>
</dbReference>
<comment type="pathway">
    <text evidence="7">Cofactor biosynthesis; adenosylcobalamin biosynthesis; cob(II)yrinate a,c-diamide from sirohydrochlorin (anaerobic route): step 10/10.</text>
</comment>
<feature type="active site" description="Nucleophile" evidence="7">
    <location>
        <position position="329"/>
    </location>
</feature>
<dbReference type="CDD" id="cd03130">
    <property type="entry name" value="GATase1_CobB"/>
    <property type="match status" value="1"/>
</dbReference>
<dbReference type="AlphaFoldDB" id="A0A0D8IAS0"/>
<dbReference type="PROSITE" id="PS51274">
    <property type="entry name" value="GATASE_COBBQ"/>
    <property type="match status" value="1"/>
</dbReference>
<dbReference type="STRING" id="84022.CACET_c00530"/>
<name>A0A0D8IAS0_9CLOT</name>
<dbReference type="NCBIfam" id="NF002204">
    <property type="entry name" value="PRK01077.1"/>
    <property type="match status" value="1"/>
</dbReference>
<dbReference type="GO" id="GO:0042242">
    <property type="term" value="F:cobyrinic acid a,c-diamide synthase activity"/>
    <property type="evidence" value="ECO:0007669"/>
    <property type="project" value="UniProtKB-UniRule"/>
</dbReference>
<comment type="miscellaneous">
    <text evidence="7">The a and c carboxylates of cobyrinate are activated for nucleophilic attack via formation of a phosphorylated intermediate by ATP. CbiA catalyzes first the amidation of the c-carboxylate, and then that of the a-carboxylate.</text>
</comment>
<keyword evidence="7" id="KW-0169">Cobalamin biosynthesis</keyword>
<dbReference type="KEGG" id="cace:CACET_c00530"/>
<dbReference type="RefSeq" id="WP_044824575.1">
    <property type="nucleotide sequence ID" value="NZ_CP009687.1"/>
</dbReference>
<dbReference type="GO" id="GO:0005524">
    <property type="term" value="F:ATP binding"/>
    <property type="evidence" value="ECO:0007669"/>
    <property type="project" value="UniProtKB-UniRule"/>
</dbReference>
<keyword evidence="4 7" id="KW-0067">ATP-binding</keyword>
<dbReference type="OrthoDB" id="9764035at2"/>
<keyword evidence="3 7" id="KW-0547">Nucleotide-binding</keyword>
<evidence type="ECO:0000256" key="6">
    <source>
        <dbReference type="ARBA" id="ARBA00022962"/>
    </source>
</evidence>
<organism evidence="8 9">
    <name type="scientific">Clostridium aceticum</name>
    <dbReference type="NCBI Taxonomy" id="84022"/>
    <lineage>
        <taxon>Bacteria</taxon>
        <taxon>Bacillati</taxon>
        <taxon>Bacillota</taxon>
        <taxon>Clostridia</taxon>
        <taxon>Eubacteriales</taxon>
        <taxon>Clostridiaceae</taxon>
        <taxon>Clostridium</taxon>
    </lineage>
</organism>
<dbReference type="InterPro" id="IPR011698">
    <property type="entry name" value="GATase_3"/>
</dbReference>
<dbReference type="CDD" id="cd05388">
    <property type="entry name" value="CobB_N"/>
    <property type="match status" value="1"/>
</dbReference>
<evidence type="ECO:0000313" key="9">
    <source>
        <dbReference type="Proteomes" id="UP000035704"/>
    </source>
</evidence>
<dbReference type="EMBL" id="CP009687">
    <property type="protein sequence ID" value="AKL93571.1"/>
    <property type="molecule type" value="Genomic_DNA"/>
</dbReference>
<dbReference type="Gene3D" id="3.40.50.300">
    <property type="entry name" value="P-loop containing nucleotide triphosphate hydrolases"/>
    <property type="match status" value="2"/>
</dbReference>
<dbReference type="Gene3D" id="3.40.50.880">
    <property type="match status" value="1"/>
</dbReference>
<evidence type="ECO:0000256" key="4">
    <source>
        <dbReference type="ARBA" id="ARBA00022840"/>
    </source>
</evidence>
<dbReference type="InterPro" id="IPR029062">
    <property type="entry name" value="Class_I_gatase-like"/>
</dbReference>
<evidence type="ECO:0000256" key="7">
    <source>
        <dbReference type="HAMAP-Rule" id="MF_00027"/>
    </source>
</evidence>
<dbReference type="PANTHER" id="PTHR43873:SF1">
    <property type="entry name" value="COBYRINATE A,C-DIAMIDE SYNTHASE"/>
    <property type="match status" value="1"/>
</dbReference>
<dbReference type="PATRIC" id="fig|84022.5.peg.3916"/>
<dbReference type="SUPFAM" id="SSF52540">
    <property type="entry name" value="P-loop containing nucleoside triphosphate hydrolases"/>
    <property type="match status" value="1"/>
</dbReference>
<evidence type="ECO:0000313" key="8">
    <source>
        <dbReference type="EMBL" id="AKL93571.1"/>
    </source>
</evidence>
<dbReference type="EC" id="6.3.5.11" evidence="7"/>
<proteinExistence type="inferred from homology"/>
<comment type="function">
    <text evidence="7">Catalyzes the ATP-dependent amidation of the two carboxylate groups at positions a and c of cobyrinate, using either L-glutamine or ammonia as the nitrogen source.</text>
</comment>